<comment type="caution">
    <text evidence="1">The sequence shown here is derived from an EMBL/GenBank/DDBJ whole genome shotgun (WGS) entry which is preliminary data.</text>
</comment>
<protein>
    <submittedName>
        <fullName evidence="1">Uncharacterized protein</fullName>
    </submittedName>
</protein>
<name>A0ABW1NR17_9ACTN</name>
<keyword evidence="2" id="KW-1185">Reference proteome</keyword>
<accession>A0ABW1NR17</accession>
<dbReference type="RefSeq" id="WP_380760323.1">
    <property type="nucleotide sequence ID" value="NZ_JBHSRF010000069.1"/>
</dbReference>
<evidence type="ECO:0000313" key="1">
    <source>
        <dbReference type="EMBL" id="MFC6085804.1"/>
    </source>
</evidence>
<sequence length="123" mass="13636">MMFSEEITLRRATAQRDALADLGKILSGSGLRCLVVERVRLVITRSYGPRAYLPPHMEVRDGTRLVVTISVSERAGRRPYFMVTLPGGIQVRMGDVTDAEFTAGYVRRVPELQQDADGGRGAR</sequence>
<reference evidence="2" key="1">
    <citation type="journal article" date="2019" name="Int. J. Syst. Evol. Microbiol.">
        <title>The Global Catalogue of Microorganisms (GCM) 10K type strain sequencing project: providing services to taxonomists for standard genome sequencing and annotation.</title>
        <authorList>
            <consortium name="The Broad Institute Genomics Platform"/>
            <consortium name="The Broad Institute Genome Sequencing Center for Infectious Disease"/>
            <person name="Wu L."/>
            <person name="Ma J."/>
        </authorList>
    </citation>
    <scope>NUCLEOTIDE SEQUENCE [LARGE SCALE GENOMIC DNA]</scope>
    <source>
        <strain evidence="2">JCM 30346</strain>
    </source>
</reference>
<evidence type="ECO:0000313" key="2">
    <source>
        <dbReference type="Proteomes" id="UP001596137"/>
    </source>
</evidence>
<organism evidence="1 2">
    <name type="scientific">Sphaerisporangium aureirubrum</name>
    <dbReference type="NCBI Taxonomy" id="1544736"/>
    <lineage>
        <taxon>Bacteria</taxon>
        <taxon>Bacillati</taxon>
        <taxon>Actinomycetota</taxon>
        <taxon>Actinomycetes</taxon>
        <taxon>Streptosporangiales</taxon>
        <taxon>Streptosporangiaceae</taxon>
        <taxon>Sphaerisporangium</taxon>
    </lineage>
</organism>
<dbReference type="Proteomes" id="UP001596137">
    <property type="component" value="Unassembled WGS sequence"/>
</dbReference>
<gene>
    <name evidence="1" type="ORF">ACFP1K_31885</name>
</gene>
<proteinExistence type="predicted"/>
<dbReference type="EMBL" id="JBHSRF010000069">
    <property type="protein sequence ID" value="MFC6085804.1"/>
    <property type="molecule type" value="Genomic_DNA"/>
</dbReference>